<proteinExistence type="predicted"/>
<name>A0A0F9C3J3_9ZZZZ</name>
<evidence type="ECO:0000313" key="1">
    <source>
        <dbReference type="EMBL" id="KKL28739.1"/>
    </source>
</evidence>
<sequence length="65" mass="7314">MRLLQLVLKSEDQGLGRLVHINPDHIVFVLEESGATRVSTVFGDFLVNTSVNAIYSMIEKGLWVR</sequence>
<organism evidence="1">
    <name type="scientific">marine sediment metagenome</name>
    <dbReference type="NCBI Taxonomy" id="412755"/>
    <lineage>
        <taxon>unclassified sequences</taxon>
        <taxon>metagenomes</taxon>
        <taxon>ecological metagenomes</taxon>
    </lineage>
</organism>
<dbReference type="AlphaFoldDB" id="A0A0F9C3J3"/>
<dbReference type="EMBL" id="LAZR01034988">
    <property type="protein sequence ID" value="KKL28739.1"/>
    <property type="molecule type" value="Genomic_DNA"/>
</dbReference>
<gene>
    <name evidence="1" type="ORF">LCGC14_2372130</name>
</gene>
<reference evidence="1" key="1">
    <citation type="journal article" date="2015" name="Nature">
        <title>Complex archaea that bridge the gap between prokaryotes and eukaryotes.</title>
        <authorList>
            <person name="Spang A."/>
            <person name="Saw J.H."/>
            <person name="Jorgensen S.L."/>
            <person name="Zaremba-Niedzwiedzka K."/>
            <person name="Martijn J."/>
            <person name="Lind A.E."/>
            <person name="van Eijk R."/>
            <person name="Schleper C."/>
            <person name="Guy L."/>
            <person name="Ettema T.J."/>
        </authorList>
    </citation>
    <scope>NUCLEOTIDE SEQUENCE</scope>
</reference>
<protein>
    <submittedName>
        <fullName evidence="1">Uncharacterized protein</fullName>
    </submittedName>
</protein>
<comment type="caution">
    <text evidence="1">The sequence shown here is derived from an EMBL/GenBank/DDBJ whole genome shotgun (WGS) entry which is preliminary data.</text>
</comment>
<accession>A0A0F9C3J3</accession>